<comment type="caution">
    <text evidence="2">The sequence shown here is derived from an EMBL/GenBank/DDBJ whole genome shotgun (WGS) entry which is preliminary data.</text>
</comment>
<evidence type="ECO:0000256" key="1">
    <source>
        <dbReference type="SAM" id="Phobius"/>
    </source>
</evidence>
<feature type="transmembrane region" description="Helical" evidence="1">
    <location>
        <begin position="30"/>
        <end position="47"/>
    </location>
</feature>
<dbReference type="Proteomes" id="UP000294901">
    <property type="component" value="Unassembled WGS sequence"/>
</dbReference>
<feature type="transmembrane region" description="Helical" evidence="1">
    <location>
        <begin position="151"/>
        <end position="169"/>
    </location>
</feature>
<reference evidence="2 3" key="1">
    <citation type="submission" date="2019-03" db="EMBL/GenBank/DDBJ databases">
        <title>Sequencing the genomes of 1000 actinobacteria strains.</title>
        <authorList>
            <person name="Klenk H.-P."/>
        </authorList>
    </citation>
    <scope>NUCLEOTIDE SEQUENCE [LARGE SCALE GENOMIC DNA]</scope>
    <source>
        <strain evidence="2 3">DSM 43805</strain>
    </source>
</reference>
<dbReference type="InterPro" id="IPR058534">
    <property type="entry name" value="YjdF"/>
</dbReference>
<keyword evidence="3" id="KW-1185">Reference proteome</keyword>
<accession>A0A4V3C679</accession>
<evidence type="ECO:0000313" key="3">
    <source>
        <dbReference type="Proteomes" id="UP000294901"/>
    </source>
</evidence>
<evidence type="ECO:0000313" key="2">
    <source>
        <dbReference type="EMBL" id="TDO32718.1"/>
    </source>
</evidence>
<keyword evidence="1" id="KW-1133">Transmembrane helix</keyword>
<dbReference type="EMBL" id="SNWR01000002">
    <property type="protein sequence ID" value="TDO32718.1"/>
    <property type="molecule type" value="Genomic_DNA"/>
</dbReference>
<feature type="transmembrane region" description="Helical" evidence="1">
    <location>
        <begin position="83"/>
        <end position="102"/>
    </location>
</feature>
<gene>
    <name evidence="2" type="ORF">C8E87_8190</name>
</gene>
<dbReference type="PIRSF" id="PIRSF020606">
    <property type="entry name" value="UCP020606"/>
    <property type="match status" value="1"/>
</dbReference>
<organism evidence="2 3">
    <name type="scientific">Paractinoplanes brasiliensis</name>
    <dbReference type="NCBI Taxonomy" id="52695"/>
    <lineage>
        <taxon>Bacteria</taxon>
        <taxon>Bacillati</taxon>
        <taxon>Actinomycetota</taxon>
        <taxon>Actinomycetes</taxon>
        <taxon>Micromonosporales</taxon>
        <taxon>Micromonosporaceae</taxon>
        <taxon>Paractinoplanes</taxon>
    </lineage>
</organism>
<feature type="transmembrane region" description="Helical" evidence="1">
    <location>
        <begin position="53"/>
        <end position="71"/>
    </location>
</feature>
<keyword evidence="1" id="KW-0812">Transmembrane</keyword>
<protein>
    <submittedName>
        <fullName evidence="2">Putative membrane protein</fullName>
    </submittedName>
</protein>
<name>A0A4V3C679_9ACTN</name>
<keyword evidence="1" id="KW-0472">Membrane</keyword>
<feature type="transmembrane region" description="Helical" evidence="1">
    <location>
        <begin position="198"/>
        <end position="215"/>
    </location>
</feature>
<dbReference type="InterPro" id="IPR014509">
    <property type="entry name" value="YjdF-like"/>
</dbReference>
<sequence length="230" mass="24966">MRGAGLVRETGAMIASSTLPTAGPRRREPVILLAVGLVALVVSAIGAKSIGTWFLEVLAALIGAVVLVATYRRFPLTPLAYRLILAHAVILMIGGHWTYAEVPAGDWLRDALGLARNPYDRLGHFAQGFVPAVVAREILLRCTPLRPGRWLAALVLCVVMAVSATWELFEWLSAVVGGSSAEDFLGTQGDVWDTQWDMFMAGVGAITSLVLLSRLHDKQLREWLTPTARR</sequence>
<proteinExistence type="predicted"/>
<dbReference type="Pfam" id="PF09997">
    <property type="entry name" value="DUF2238"/>
    <property type="match status" value="1"/>
</dbReference>
<dbReference type="AlphaFoldDB" id="A0A4V3C679"/>
<feature type="transmembrane region" description="Helical" evidence="1">
    <location>
        <begin position="122"/>
        <end position="139"/>
    </location>
</feature>